<sequence>MERKIIKNIILAWVFFPVVSVIVSQTDAPQSQPKVPLNPIRVYKVTSYLLTCMYENLTGPFIPSILQYGWHKLSSDGKKKPSVRKNIRYGPKPRNRLDVYLPDHVSATASKNNNKKCNDNTGHAAFTNQQQNDIPVIIFIGTSWNSGNKDTCMPVAHNLQSQGYIVIVPDITIYPIGKIAEMVTDIQLCIYWAHTHIRSFRGDPSQIYLMGHGAGSILSALTVIHDVCATLNVLPPNNTNVNIPLWDNNIRKTGSPRVHGLILFSGVYDITYYYAYLYQRGLEQVHALPRVMGNKSDAFLQCSPAYLLNYALNNVHNREQLKMLLPRKVVLFHGDQDTFNPVTTTHNFYSLLNSAGIPSVKLNIYDHVKHISPKIDLIVPTRPLCVKILKDIKECCKGHGGVVVGSQLKEKRDEKEMTNQDKTKTRNSRRRMSQRAIKIIRPVYFAKILLIMMC</sequence>
<dbReference type="PANTHER" id="PTHR48081:SF33">
    <property type="entry name" value="KYNURENINE FORMAMIDASE"/>
    <property type="match status" value="1"/>
</dbReference>
<name>A0A2N0P107_9GLOM</name>
<dbReference type="InterPro" id="IPR029058">
    <property type="entry name" value="AB_hydrolase_fold"/>
</dbReference>
<organism evidence="5 6">
    <name type="scientific">Rhizophagus irregularis</name>
    <dbReference type="NCBI Taxonomy" id="588596"/>
    <lineage>
        <taxon>Eukaryota</taxon>
        <taxon>Fungi</taxon>
        <taxon>Fungi incertae sedis</taxon>
        <taxon>Mucoromycota</taxon>
        <taxon>Glomeromycotina</taxon>
        <taxon>Glomeromycetes</taxon>
        <taxon>Glomerales</taxon>
        <taxon>Glomeraceae</taxon>
        <taxon>Rhizophagus</taxon>
    </lineage>
</organism>
<dbReference type="PANTHER" id="PTHR48081">
    <property type="entry name" value="AB HYDROLASE SUPERFAMILY PROTEIN C4A8.06C"/>
    <property type="match status" value="1"/>
</dbReference>
<keyword evidence="3" id="KW-0732">Signal</keyword>
<comment type="caution">
    <text evidence="5">The sequence shown here is derived from an EMBL/GenBank/DDBJ whole genome shotgun (WGS) entry which is preliminary data.</text>
</comment>
<evidence type="ECO:0000256" key="1">
    <source>
        <dbReference type="ARBA" id="ARBA00022801"/>
    </source>
</evidence>
<accession>A0A2N0P107</accession>
<reference evidence="5 6" key="1">
    <citation type="submission" date="2016-04" db="EMBL/GenBank/DDBJ databases">
        <title>Genome analyses suggest a sexual origin of heterokaryosis in a supposedly ancient asexual fungus.</title>
        <authorList>
            <person name="Ropars J."/>
            <person name="Sedzielewska K."/>
            <person name="Noel J."/>
            <person name="Charron P."/>
            <person name="Farinelli L."/>
            <person name="Marton T."/>
            <person name="Kruger M."/>
            <person name="Pelin A."/>
            <person name="Brachmann A."/>
            <person name="Corradi N."/>
        </authorList>
    </citation>
    <scope>NUCLEOTIDE SEQUENCE [LARGE SCALE GENOMIC DNA]</scope>
    <source>
        <strain evidence="5 6">A5</strain>
    </source>
</reference>
<dbReference type="Proteomes" id="UP000232722">
    <property type="component" value="Unassembled WGS sequence"/>
</dbReference>
<feature type="region of interest" description="Disordered" evidence="2">
    <location>
        <begin position="410"/>
        <end position="432"/>
    </location>
</feature>
<dbReference type="InterPro" id="IPR050300">
    <property type="entry name" value="GDXG_lipolytic_enzyme"/>
</dbReference>
<feature type="signal peptide" evidence="3">
    <location>
        <begin position="1"/>
        <end position="20"/>
    </location>
</feature>
<feature type="compositionally biased region" description="Basic and acidic residues" evidence="2">
    <location>
        <begin position="410"/>
        <end position="424"/>
    </location>
</feature>
<evidence type="ECO:0000259" key="4">
    <source>
        <dbReference type="Pfam" id="PF20434"/>
    </source>
</evidence>
<dbReference type="Gene3D" id="3.40.50.1820">
    <property type="entry name" value="alpha/beta hydrolase"/>
    <property type="match status" value="1"/>
</dbReference>
<dbReference type="VEuPathDB" id="FungiDB:RhiirFUN_005365"/>
<dbReference type="GO" id="GO:0016787">
    <property type="term" value="F:hydrolase activity"/>
    <property type="evidence" value="ECO:0007669"/>
    <property type="project" value="UniProtKB-KW"/>
</dbReference>
<gene>
    <name evidence="5" type="ORF">RhiirA5_458848</name>
</gene>
<dbReference type="EMBL" id="LLXJ01001857">
    <property type="protein sequence ID" value="PKC00476.1"/>
    <property type="molecule type" value="Genomic_DNA"/>
</dbReference>
<dbReference type="Pfam" id="PF20434">
    <property type="entry name" value="BD-FAE"/>
    <property type="match status" value="1"/>
</dbReference>
<feature type="domain" description="BD-FAE-like" evidence="4">
    <location>
        <begin position="128"/>
        <end position="295"/>
    </location>
</feature>
<dbReference type="AlphaFoldDB" id="A0A2N0P107"/>
<keyword evidence="1 5" id="KW-0378">Hydrolase</keyword>
<dbReference type="VEuPathDB" id="FungiDB:RhiirA1_77805"/>
<evidence type="ECO:0000313" key="6">
    <source>
        <dbReference type="Proteomes" id="UP000232722"/>
    </source>
</evidence>
<evidence type="ECO:0000256" key="2">
    <source>
        <dbReference type="SAM" id="MobiDB-lite"/>
    </source>
</evidence>
<evidence type="ECO:0000313" key="5">
    <source>
        <dbReference type="EMBL" id="PKC00476.1"/>
    </source>
</evidence>
<proteinExistence type="predicted"/>
<dbReference type="VEuPathDB" id="FungiDB:FUN_005651"/>
<reference evidence="5 6" key="2">
    <citation type="submission" date="2017-09" db="EMBL/GenBank/DDBJ databases">
        <title>Extensive intraspecific genome diversity in a model arbuscular mycorrhizal fungus.</title>
        <authorList>
            <person name="Chen E.C."/>
            <person name="Morin E."/>
            <person name="Beaudet D."/>
            <person name="Noel J."/>
            <person name="Ndikumana S."/>
            <person name="Charron P."/>
            <person name="St-Onge C."/>
            <person name="Giorgi J."/>
            <person name="Grigoriev I.V."/>
            <person name="Roux C."/>
            <person name="Martin F.M."/>
            <person name="Corradi N."/>
        </authorList>
    </citation>
    <scope>NUCLEOTIDE SEQUENCE [LARGE SCALE GENOMIC DNA]</scope>
    <source>
        <strain evidence="5 6">A5</strain>
    </source>
</reference>
<protein>
    <submittedName>
        <fullName evidence="5">Alpha/beta-hydrolase</fullName>
    </submittedName>
</protein>
<evidence type="ECO:0000256" key="3">
    <source>
        <dbReference type="SAM" id="SignalP"/>
    </source>
</evidence>
<dbReference type="InterPro" id="IPR049492">
    <property type="entry name" value="BD-FAE-like_dom"/>
</dbReference>
<dbReference type="SUPFAM" id="SSF53474">
    <property type="entry name" value="alpha/beta-Hydrolases"/>
    <property type="match status" value="1"/>
</dbReference>
<feature type="chain" id="PRO_5014754631" evidence="3">
    <location>
        <begin position="21"/>
        <end position="454"/>
    </location>
</feature>